<dbReference type="Pfam" id="PF00583">
    <property type="entry name" value="Acetyltransf_1"/>
    <property type="match status" value="1"/>
</dbReference>
<dbReference type="CDD" id="cd04301">
    <property type="entry name" value="NAT_SF"/>
    <property type="match status" value="1"/>
</dbReference>
<keyword evidence="1" id="KW-0808">Transferase</keyword>
<dbReference type="EMBL" id="BOMB01000001">
    <property type="protein sequence ID" value="GID09429.1"/>
    <property type="molecule type" value="Genomic_DNA"/>
</dbReference>
<feature type="domain" description="N-acetyltransferase" evidence="3">
    <location>
        <begin position="5"/>
        <end position="151"/>
    </location>
</feature>
<name>A0A8J3J3E9_9ACTN</name>
<dbReference type="RefSeq" id="WP_203654239.1">
    <property type="nucleotide sequence ID" value="NZ_BAAAZM010000010.1"/>
</dbReference>
<accession>A0A8J3J3E9</accession>
<evidence type="ECO:0000256" key="1">
    <source>
        <dbReference type="ARBA" id="ARBA00022679"/>
    </source>
</evidence>
<evidence type="ECO:0000256" key="2">
    <source>
        <dbReference type="ARBA" id="ARBA00023315"/>
    </source>
</evidence>
<sequence>MTEPLTVRQAHRADVAAIVAMLADDPLGATREAPDDPAPYLAAFTAIDADPNQYLAVAEVGGELVGTLQLTYLPGLSHRGAWRAQIEAVRVARSHRGGGLGTALVRWAVDTARERGCHLVQLSSNASRTDAHRFYTRLGFTASHVGFKLTL</sequence>
<comment type="caution">
    <text evidence="4">The sequence shown here is derived from an EMBL/GenBank/DDBJ whole genome shotgun (WGS) entry which is preliminary data.</text>
</comment>
<proteinExistence type="predicted"/>
<dbReference type="InterPro" id="IPR016181">
    <property type="entry name" value="Acyl_CoA_acyltransferase"/>
</dbReference>
<evidence type="ECO:0000313" key="4">
    <source>
        <dbReference type="EMBL" id="GID09429.1"/>
    </source>
</evidence>
<reference evidence="4" key="1">
    <citation type="submission" date="2021-01" db="EMBL/GenBank/DDBJ databases">
        <title>Whole genome shotgun sequence of Actinocatenispora rupis NBRC 107355.</title>
        <authorList>
            <person name="Komaki H."/>
            <person name="Tamura T."/>
        </authorList>
    </citation>
    <scope>NUCLEOTIDE SEQUENCE</scope>
    <source>
        <strain evidence="4">NBRC 107355</strain>
    </source>
</reference>
<keyword evidence="5" id="KW-1185">Reference proteome</keyword>
<dbReference type="PANTHER" id="PTHR43877:SF2">
    <property type="entry name" value="AMINOALKYLPHOSPHONATE N-ACETYLTRANSFERASE-RELATED"/>
    <property type="match status" value="1"/>
</dbReference>
<evidence type="ECO:0000313" key="5">
    <source>
        <dbReference type="Proteomes" id="UP000612808"/>
    </source>
</evidence>
<gene>
    <name evidence="4" type="ORF">Aru02nite_03180</name>
</gene>
<dbReference type="PANTHER" id="PTHR43877">
    <property type="entry name" value="AMINOALKYLPHOSPHONATE N-ACETYLTRANSFERASE-RELATED-RELATED"/>
    <property type="match status" value="1"/>
</dbReference>
<protein>
    <submittedName>
        <fullName evidence="4">GNAT family acetyltransferase</fullName>
    </submittedName>
</protein>
<keyword evidence="2" id="KW-0012">Acyltransferase</keyword>
<dbReference type="Proteomes" id="UP000612808">
    <property type="component" value="Unassembled WGS sequence"/>
</dbReference>
<dbReference type="Gene3D" id="3.40.630.30">
    <property type="match status" value="1"/>
</dbReference>
<dbReference type="PROSITE" id="PS51186">
    <property type="entry name" value="GNAT"/>
    <property type="match status" value="1"/>
</dbReference>
<organism evidence="4 5">
    <name type="scientific">Actinocatenispora rupis</name>
    <dbReference type="NCBI Taxonomy" id="519421"/>
    <lineage>
        <taxon>Bacteria</taxon>
        <taxon>Bacillati</taxon>
        <taxon>Actinomycetota</taxon>
        <taxon>Actinomycetes</taxon>
        <taxon>Micromonosporales</taxon>
        <taxon>Micromonosporaceae</taxon>
        <taxon>Actinocatenispora</taxon>
    </lineage>
</organism>
<dbReference type="SUPFAM" id="SSF55729">
    <property type="entry name" value="Acyl-CoA N-acyltransferases (Nat)"/>
    <property type="match status" value="1"/>
</dbReference>
<dbReference type="InterPro" id="IPR050832">
    <property type="entry name" value="Bact_Acetyltransf"/>
</dbReference>
<dbReference type="AlphaFoldDB" id="A0A8J3J3E9"/>
<dbReference type="GO" id="GO:0016747">
    <property type="term" value="F:acyltransferase activity, transferring groups other than amino-acyl groups"/>
    <property type="evidence" value="ECO:0007669"/>
    <property type="project" value="InterPro"/>
</dbReference>
<evidence type="ECO:0000259" key="3">
    <source>
        <dbReference type="PROSITE" id="PS51186"/>
    </source>
</evidence>
<dbReference type="InterPro" id="IPR000182">
    <property type="entry name" value="GNAT_dom"/>
</dbReference>